<feature type="domain" description="Polysaccharide export protein N-terminal" evidence="16">
    <location>
        <begin position="44"/>
        <end position="137"/>
    </location>
</feature>
<evidence type="ECO:0000256" key="6">
    <source>
        <dbReference type="ARBA" id="ARBA00022692"/>
    </source>
</evidence>
<name>A0A934UIG4_9FLAO</name>
<keyword evidence="4" id="KW-1134">Transmembrane beta strand</keyword>
<dbReference type="GO" id="GO:0046930">
    <property type="term" value="C:pore complex"/>
    <property type="evidence" value="ECO:0007669"/>
    <property type="project" value="UniProtKB-KW"/>
</dbReference>
<evidence type="ECO:0000256" key="15">
    <source>
        <dbReference type="SAM" id="Phobius"/>
    </source>
</evidence>
<organism evidence="18 19">
    <name type="scientific">Flavobacterium agrisoli</name>
    <dbReference type="NCBI Taxonomy" id="2793066"/>
    <lineage>
        <taxon>Bacteria</taxon>
        <taxon>Pseudomonadati</taxon>
        <taxon>Bacteroidota</taxon>
        <taxon>Flavobacteriia</taxon>
        <taxon>Flavobacteriales</taxon>
        <taxon>Flavobacteriaceae</taxon>
        <taxon>Flavobacterium</taxon>
    </lineage>
</organism>
<evidence type="ECO:0000256" key="14">
    <source>
        <dbReference type="ARBA" id="ARBA00023288"/>
    </source>
</evidence>
<evidence type="ECO:0000256" key="9">
    <source>
        <dbReference type="ARBA" id="ARBA00023065"/>
    </source>
</evidence>
<keyword evidence="6 15" id="KW-0812">Transmembrane</keyword>
<evidence type="ECO:0000256" key="3">
    <source>
        <dbReference type="ARBA" id="ARBA00022448"/>
    </source>
</evidence>
<evidence type="ECO:0000256" key="4">
    <source>
        <dbReference type="ARBA" id="ARBA00022452"/>
    </source>
</evidence>
<dbReference type="InterPro" id="IPR049712">
    <property type="entry name" value="Poly_export"/>
</dbReference>
<dbReference type="Gene3D" id="3.30.1950.10">
    <property type="entry name" value="wza like domain"/>
    <property type="match status" value="1"/>
</dbReference>
<evidence type="ECO:0000256" key="7">
    <source>
        <dbReference type="ARBA" id="ARBA00022729"/>
    </source>
</evidence>
<evidence type="ECO:0000256" key="1">
    <source>
        <dbReference type="ARBA" id="ARBA00004571"/>
    </source>
</evidence>
<evidence type="ECO:0000256" key="13">
    <source>
        <dbReference type="ARBA" id="ARBA00023237"/>
    </source>
</evidence>
<evidence type="ECO:0000259" key="17">
    <source>
        <dbReference type="Pfam" id="PF22461"/>
    </source>
</evidence>
<keyword evidence="11 15" id="KW-0472">Membrane</keyword>
<evidence type="ECO:0000256" key="12">
    <source>
        <dbReference type="ARBA" id="ARBA00023139"/>
    </source>
</evidence>
<keyword evidence="9" id="KW-0406">Ion transport</keyword>
<accession>A0A934UIG4</accession>
<keyword evidence="19" id="KW-1185">Reference proteome</keyword>
<dbReference type="GO" id="GO:0009279">
    <property type="term" value="C:cell outer membrane"/>
    <property type="evidence" value="ECO:0007669"/>
    <property type="project" value="UniProtKB-SubCell"/>
</dbReference>
<feature type="domain" description="SLBB" evidence="17">
    <location>
        <begin position="141"/>
        <end position="220"/>
    </location>
</feature>
<dbReference type="RefSeq" id="WP_200104706.1">
    <property type="nucleotide sequence ID" value="NZ_JAEHFV010000001.1"/>
</dbReference>
<protein>
    <submittedName>
        <fullName evidence="18">Polysaccharide biosynthesis/export family protein</fullName>
    </submittedName>
</protein>
<evidence type="ECO:0000256" key="5">
    <source>
        <dbReference type="ARBA" id="ARBA00022597"/>
    </source>
</evidence>
<gene>
    <name evidence="18" type="ORF">I5M07_03005</name>
</gene>
<keyword evidence="5" id="KW-0762">Sugar transport</keyword>
<dbReference type="InterPro" id="IPR003715">
    <property type="entry name" value="Poly_export_N"/>
</dbReference>
<dbReference type="EMBL" id="JAEHFV010000001">
    <property type="protein sequence ID" value="MBK0368792.1"/>
    <property type="molecule type" value="Genomic_DNA"/>
</dbReference>
<dbReference type="Gene3D" id="3.10.560.10">
    <property type="entry name" value="Outer membrane lipoprotein wza domain like"/>
    <property type="match status" value="1"/>
</dbReference>
<reference evidence="18" key="1">
    <citation type="submission" date="2020-12" db="EMBL/GenBank/DDBJ databases">
        <title>Bacterial novel species Flavobacterium sp. SE-1-e isolated from soil.</title>
        <authorList>
            <person name="Jung H.-Y."/>
        </authorList>
    </citation>
    <scope>NUCLEOTIDE SEQUENCE</scope>
    <source>
        <strain evidence="18">SE-1-e</strain>
    </source>
</reference>
<comment type="similarity">
    <text evidence="2">Belongs to the BexD/CtrA/VexA family.</text>
</comment>
<comment type="subcellular location">
    <subcellularLocation>
        <location evidence="1">Cell outer membrane</location>
        <topology evidence="1">Multi-pass membrane protein</topology>
    </subcellularLocation>
</comment>
<keyword evidence="15" id="KW-1133">Transmembrane helix</keyword>
<evidence type="ECO:0000313" key="18">
    <source>
        <dbReference type="EMBL" id="MBK0368792.1"/>
    </source>
</evidence>
<feature type="transmembrane region" description="Helical" evidence="15">
    <location>
        <begin position="237"/>
        <end position="256"/>
    </location>
</feature>
<evidence type="ECO:0000256" key="11">
    <source>
        <dbReference type="ARBA" id="ARBA00023136"/>
    </source>
</evidence>
<evidence type="ECO:0000313" key="19">
    <source>
        <dbReference type="Proteomes" id="UP000609172"/>
    </source>
</evidence>
<dbReference type="Pfam" id="PF02563">
    <property type="entry name" value="Poly_export"/>
    <property type="match status" value="1"/>
</dbReference>
<proteinExistence type="inferred from homology"/>
<dbReference type="GO" id="GO:0006811">
    <property type="term" value="P:monoatomic ion transport"/>
    <property type="evidence" value="ECO:0007669"/>
    <property type="project" value="UniProtKB-KW"/>
</dbReference>
<comment type="caution">
    <text evidence="18">The sequence shown here is derived from an EMBL/GenBank/DDBJ whole genome shotgun (WGS) entry which is preliminary data.</text>
</comment>
<evidence type="ECO:0000256" key="2">
    <source>
        <dbReference type="ARBA" id="ARBA00009450"/>
    </source>
</evidence>
<keyword evidence="12" id="KW-0564">Palmitate</keyword>
<keyword evidence="14" id="KW-0449">Lipoprotein</keyword>
<keyword evidence="8" id="KW-0625">Polysaccharide transport</keyword>
<evidence type="ECO:0000256" key="8">
    <source>
        <dbReference type="ARBA" id="ARBA00023047"/>
    </source>
</evidence>
<dbReference type="PANTHER" id="PTHR33619">
    <property type="entry name" value="POLYSACCHARIDE EXPORT PROTEIN GFCE-RELATED"/>
    <property type="match status" value="1"/>
</dbReference>
<keyword evidence="7" id="KW-0732">Signal</keyword>
<sequence>MNKIFLYAIGLCFLLLQSCTTKKQMLYLQDVDQFSNSNINYGSTKIQPNDILKIEVGDLNPLVAAPFNINNGLENNQNSVEMMKLSGYLVSPQGTIIMPILNEVKVVGMTPANVETFIKGRLINEGYLVSPTVQVRVLNNKFTILGEVNSPGVKPFTEESISLLDAIGMGGDLTYSAVRQDIKLIREADGKRMVYHIDITTASWISNPNFRIRQNDVLVVSPNKLKANSGGLIKDPLQLLGITATIATLIVLIVNVN</sequence>
<dbReference type="AlphaFoldDB" id="A0A934UIG4"/>
<evidence type="ECO:0000259" key="16">
    <source>
        <dbReference type="Pfam" id="PF02563"/>
    </source>
</evidence>
<evidence type="ECO:0000256" key="10">
    <source>
        <dbReference type="ARBA" id="ARBA00023114"/>
    </source>
</evidence>
<dbReference type="GO" id="GO:0015159">
    <property type="term" value="F:polysaccharide transmembrane transporter activity"/>
    <property type="evidence" value="ECO:0007669"/>
    <property type="project" value="InterPro"/>
</dbReference>
<dbReference type="Proteomes" id="UP000609172">
    <property type="component" value="Unassembled WGS sequence"/>
</dbReference>
<dbReference type="Pfam" id="PF22461">
    <property type="entry name" value="SLBB_2"/>
    <property type="match status" value="1"/>
</dbReference>
<dbReference type="InterPro" id="IPR054765">
    <property type="entry name" value="SLBB_dom"/>
</dbReference>
<keyword evidence="10" id="KW-0626">Porin</keyword>
<dbReference type="PROSITE" id="PS51257">
    <property type="entry name" value="PROKAR_LIPOPROTEIN"/>
    <property type="match status" value="1"/>
</dbReference>
<keyword evidence="3" id="KW-0813">Transport</keyword>
<dbReference type="GO" id="GO:0015288">
    <property type="term" value="F:porin activity"/>
    <property type="evidence" value="ECO:0007669"/>
    <property type="project" value="UniProtKB-KW"/>
</dbReference>
<dbReference type="PANTHER" id="PTHR33619:SF3">
    <property type="entry name" value="POLYSACCHARIDE EXPORT PROTEIN GFCE-RELATED"/>
    <property type="match status" value="1"/>
</dbReference>
<keyword evidence="13" id="KW-0998">Cell outer membrane</keyword>